<evidence type="ECO:0000313" key="2">
    <source>
        <dbReference type="Proteomes" id="UP001189429"/>
    </source>
</evidence>
<accession>A0ABN9T007</accession>
<dbReference type="EMBL" id="CAUYUJ010014206">
    <property type="protein sequence ID" value="CAK0838232.1"/>
    <property type="molecule type" value="Genomic_DNA"/>
</dbReference>
<organism evidence="1 2">
    <name type="scientific">Prorocentrum cordatum</name>
    <dbReference type="NCBI Taxonomy" id="2364126"/>
    <lineage>
        <taxon>Eukaryota</taxon>
        <taxon>Sar</taxon>
        <taxon>Alveolata</taxon>
        <taxon>Dinophyceae</taxon>
        <taxon>Prorocentrales</taxon>
        <taxon>Prorocentraceae</taxon>
        <taxon>Prorocentrum</taxon>
    </lineage>
</organism>
<dbReference type="Proteomes" id="UP001189429">
    <property type="component" value="Unassembled WGS sequence"/>
</dbReference>
<keyword evidence="2" id="KW-1185">Reference proteome</keyword>
<name>A0ABN9T007_9DINO</name>
<reference evidence="1" key="1">
    <citation type="submission" date="2023-10" db="EMBL/GenBank/DDBJ databases">
        <authorList>
            <person name="Chen Y."/>
            <person name="Shah S."/>
            <person name="Dougan E. K."/>
            <person name="Thang M."/>
            <person name="Chan C."/>
        </authorList>
    </citation>
    <scope>NUCLEOTIDE SEQUENCE [LARGE SCALE GENOMIC DNA]</scope>
</reference>
<protein>
    <submittedName>
        <fullName evidence="1">Uncharacterized protein</fullName>
    </submittedName>
</protein>
<gene>
    <name evidence="1" type="ORF">PCOR1329_LOCUS34212</name>
</gene>
<sequence>MAQRYPCMLASLHACLTTYTFKDKLTASLDQDPETETSANRVIQACCCESSQPAGPSPAKLRFSAKKNSHGHCWSQGHHRVERQRNCNVAVALQRTRRSY</sequence>
<comment type="caution">
    <text evidence="1">The sequence shown here is derived from an EMBL/GenBank/DDBJ whole genome shotgun (WGS) entry which is preliminary data.</text>
</comment>
<evidence type="ECO:0000313" key="1">
    <source>
        <dbReference type="EMBL" id="CAK0838232.1"/>
    </source>
</evidence>
<proteinExistence type="predicted"/>